<dbReference type="EMBL" id="JBBXMP010000016">
    <property type="protein sequence ID" value="KAL0068755.1"/>
    <property type="molecule type" value="Genomic_DNA"/>
</dbReference>
<proteinExistence type="predicted"/>
<evidence type="ECO:0000313" key="3">
    <source>
        <dbReference type="Proteomes" id="UP001437256"/>
    </source>
</evidence>
<sequence>MPSGNDEKHPSTATEPQASQDSASLLKRLAGPSSGKAGLTKDQTDINRIIADASKGSKFYEARRLNEKRKDKELTEKIARILKERDEAIKGADMGAWV</sequence>
<accession>A0ABR3A5D0</accession>
<dbReference type="Proteomes" id="UP001437256">
    <property type="component" value="Unassembled WGS sequence"/>
</dbReference>
<organism evidence="2 3">
    <name type="scientific">Marasmius tenuissimus</name>
    <dbReference type="NCBI Taxonomy" id="585030"/>
    <lineage>
        <taxon>Eukaryota</taxon>
        <taxon>Fungi</taxon>
        <taxon>Dikarya</taxon>
        <taxon>Basidiomycota</taxon>
        <taxon>Agaricomycotina</taxon>
        <taxon>Agaricomycetes</taxon>
        <taxon>Agaricomycetidae</taxon>
        <taxon>Agaricales</taxon>
        <taxon>Marasmiineae</taxon>
        <taxon>Marasmiaceae</taxon>
        <taxon>Marasmius</taxon>
    </lineage>
</organism>
<keyword evidence="3" id="KW-1185">Reference proteome</keyword>
<protein>
    <submittedName>
        <fullName evidence="2">Uncharacterized protein</fullName>
    </submittedName>
</protein>
<reference evidence="2 3" key="1">
    <citation type="submission" date="2024-05" db="EMBL/GenBank/DDBJ databases">
        <title>A draft genome resource for the thread blight pathogen Marasmius tenuissimus strain MS-2.</title>
        <authorList>
            <person name="Yulfo-Soto G.E."/>
            <person name="Baruah I.K."/>
            <person name="Amoako-Attah I."/>
            <person name="Bukari Y."/>
            <person name="Meinhardt L.W."/>
            <person name="Bailey B.A."/>
            <person name="Cohen S.P."/>
        </authorList>
    </citation>
    <scope>NUCLEOTIDE SEQUENCE [LARGE SCALE GENOMIC DNA]</scope>
    <source>
        <strain evidence="2 3">MS-2</strain>
    </source>
</reference>
<dbReference type="Gene3D" id="1.10.150.810">
    <property type="match status" value="1"/>
</dbReference>
<evidence type="ECO:0000256" key="1">
    <source>
        <dbReference type="SAM" id="MobiDB-lite"/>
    </source>
</evidence>
<comment type="caution">
    <text evidence="2">The sequence shown here is derived from an EMBL/GenBank/DDBJ whole genome shotgun (WGS) entry which is preliminary data.</text>
</comment>
<feature type="compositionally biased region" description="Polar residues" evidence="1">
    <location>
        <begin position="11"/>
        <end position="23"/>
    </location>
</feature>
<feature type="region of interest" description="Disordered" evidence="1">
    <location>
        <begin position="1"/>
        <end position="44"/>
    </location>
</feature>
<feature type="compositionally biased region" description="Basic and acidic residues" evidence="1">
    <location>
        <begin position="1"/>
        <end position="10"/>
    </location>
</feature>
<gene>
    <name evidence="2" type="ORF">AAF712_004084</name>
</gene>
<name>A0ABR3A5D0_9AGAR</name>
<evidence type="ECO:0000313" key="2">
    <source>
        <dbReference type="EMBL" id="KAL0068755.1"/>
    </source>
</evidence>